<protein>
    <recommendedName>
        <fullName evidence="3">endo-polygalacturonase</fullName>
        <ecNumber evidence="3">3.2.1.15</ecNumber>
    </recommendedName>
</protein>
<dbReference type="Pfam" id="PF00295">
    <property type="entry name" value="Glyco_hydro_28"/>
    <property type="match status" value="1"/>
</dbReference>
<evidence type="ECO:0000256" key="7">
    <source>
        <dbReference type="ARBA" id="ARBA00022801"/>
    </source>
</evidence>
<dbReference type="FunFam" id="2.160.20.10:FF:000002">
    <property type="entry name" value="Endopolygalacturonase D"/>
    <property type="match status" value="1"/>
</dbReference>
<evidence type="ECO:0000256" key="10">
    <source>
        <dbReference type="ARBA" id="ARBA00023316"/>
    </source>
</evidence>
<keyword evidence="6" id="KW-0677">Repeat</keyword>
<evidence type="ECO:0000256" key="9">
    <source>
        <dbReference type="ARBA" id="ARBA00023295"/>
    </source>
</evidence>
<gene>
    <name evidence="16" type="ORF">Tdes44962_MAKER08932</name>
</gene>
<reference evidence="16 17" key="1">
    <citation type="journal article" date="2018" name="IMA Fungus">
        <title>IMA Genome-F 10: Nine draft genome sequences of Claviceps purpurea s.lat., including C. arundinis, C. humidiphila, and C. cf. spartinae, pseudomolecules for the pitch canker pathogen Fusarium circinatum, draft genome of Davidsoniella eucalypti, Grosmannia galeiformis, Quambalaria eucalypti, and Teratosphaeria destructans.</title>
        <authorList>
            <person name="Wingfield B.D."/>
            <person name="Liu M."/>
            <person name="Nguyen H.D."/>
            <person name="Lane F.A."/>
            <person name="Morgan S.W."/>
            <person name="De Vos L."/>
            <person name="Wilken P.M."/>
            <person name="Duong T.A."/>
            <person name="Aylward J."/>
            <person name="Coetzee M.P."/>
            <person name="Dadej K."/>
            <person name="De Beer Z.W."/>
            <person name="Findlay W."/>
            <person name="Havenga M."/>
            <person name="Kolarik M."/>
            <person name="Menzies J.G."/>
            <person name="Naidoo K."/>
            <person name="Pochopski O."/>
            <person name="Shoukouhi P."/>
            <person name="Santana Q.C."/>
            <person name="Seifert K.A."/>
            <person name="Soal N."/>
            <person name="Steenkamp E.T."/>
            <person name="Tatham C.T."/>
            <person name="van der Nest M.A."/>
            <person name="Wingfield M.J."/>
        </authorList>
    </citation>
    <scope>NUCLEOTIDE SEQUENCE [LARGE SCALE GENOMIC DNA]</scope>
    <source>
        <strain evidence="16">CMW44962</strain>
    </source>
</reference>
<dbReference type="Proteomes" id="UP001138500">
    <property type="component" value="Unassembled WGS sequence"/>
</dbReference>
<feature type="compositionally biased region" description="Polar residues" evidence="14">
    <location>
        <begin position="52"/>
        <end position="68"/>
    </location>
</feature>
<keyword evidence="8" id="KW-1015">Disulfide bond</keyword>
<dbReference type="InterPro" id="IPR006626">
    <property type="entry name" value="PbH1"/>
</dbReference>
<evidence type="ECO:0000256" key="5">
    <source>
        <dbReference type="ARBA" id="ARBA00022729"/>
    </source>
</evidence>
<dbReference type="Gene3D" id="2.160.20.10">
    <property type="entry name" value="Single-stranded right-handed beta-helix, Pectin lyase-like"/>
    <property type="match status" value="1"/>
</dbReference>
<dbReference type="EC" id="3.2.1.15" evidence="3"/>
<dbReference type="InterPro" id="IPR050434">
    <property type="entry name" value="Glycosyl_hydrlase_28"/>
</dbReference>
<keyword evidence="9 13" id="KW-0326">Glycosidase</keyword>
<feature type="chain" id="PRO_5040759450" description="endo-polygalacturonase" evidence="15">
    <location>
        <begin position="22"/>
        <end position="442"/>
    </location>
</feature>
<evidence type="ECO:0000256" key="12">
    <source>
        <dbReference type="PROSITE-ProRule" id="PRU10052"/>
    </source>
</evidence>
<feature type="signal peptide" evidence="15">
    <location>
        <begin position="1"/>
        <end position="21"/>
    </location>
</feature>
<evidence type="ECO:0000256" key="14">
    <source>
        <dbReference type="SAM" id="MobiDB-lite"/>
    </source>
</evidence>
<comment type="similarity">
    <text evidence="2 13">Belongs to the glycosyl hydrolase 28 family.</text>
</comment>
<comment type="subcellular location">
    <subcellularLocation>
        <location evidence="1">Secreted</location>
    </subcellularLocation>
</comment>
<feature type="compositionally biased region" description="Basic residues" evidence="14">
    <location>
        <begin position="29"/>
        <end position="39"/>
    </location>
</feature>
<accession>A0A9W7SV17</accession>
<dbReference type="PANTHER" id="PTHR31884:SF1">
    <property type="entry name" value="POLYGALACTURONASE"/>
    <property type="match status" value="1"/>
</dbReference>
<dbReference type="EMBL" id="RIBY02001191">
    <property type="protein sequence ID" value="KAH9831501.1"/>
    <property type="molecule type" value="Genomic_DNA"/>
</dbReference>
<evidence type="ECO:0000256" key="13">
    <source>
        <dbReference type="RuleBase" id="RU361169"/>
    </source>
</evidence>
<evidence type="ECO:0000256" key="6">
    <source>
        <dbReference type="ARBA" id="ARBA00022737"/>
    </source>
</evidence>
<feature type="compositionally biased region" description="Gly residues" evidence="14">
    <location>
        <begin position="77"/>
        <end position="86"/>
    </location>
</feature>
<name>A0A9W7SV17_9PEZI</name>
<evidence type="ECO:0000313" key="17">
    <source>
        <dbReference type="Proteomes" id="UP001138500"/>
    </source>
</evidence>
<sequence length="442" mass="45503">MKFQLAITSLLLGAGAGVALARPSHHTLHVRTTTHHKSSSSKSSSSQHDDNTSPTNDTSPASSTGKPNSTGRPSSGGHSGSTGGGSISSHHSPEVVEVPASAGCTFTDAEAFKNGKTGCKSIILDSITVPAGTTLDGTGLADGTTITFHGSTTFGYTQWDGPLVWFTGKNIVIQGSDDHVIDMNGHLWWDGQGGNGGKRKPKGFFAHELISSTIVGLNIKNTPVQCFSINEVQDLEVKDVFIDNTAGDAHGPGGISLGHNTDAFDIGSSTGVSISNCTVYNQDDCMALNSGSNIAFTNNTCIGGHGISIGSVGGRRNNQVEHVYIANNTVSKSDNGVRIKTVAGASGSVFNVTMNDIKLDQIARYGIVIEQDYQNGAPTGKPTDGVPIKGVTLENISGSVNQDAKAVYILCASCSDWSANGVSVDGGSKDCTGAPSTDGGLC</sequence>
<dbReference type="SUPFAM" id="SSF51126">
    <property type="entry name" value="Pectin lyase-like"/>
    <property type="match status" value="1"/>
</dbReference>
<dbReference type="GO" id="GO:0004650">
    <property type="term" value="F:polygalacturonase activity"/>
    <property type="evidence" value="ECO:0007669"/>
    <property type="project" value="UniProtKB-EC"/>
</dbReference>
<dbReference type="PANTHER" id="PTHR31884">
    <property type="entry name" value="POLYGALACTURONASE"/>
    <property type="match status" value="1"/>
</dbReference>
<keyword evidence="10" id="KW-0961">Cell wall biogenesis/degradation</keyword>
<dbReference type="InterPro" id="IPR012334">
    <property type="entry name" value="Pectin_lyas_fold"/>
</dbReference>
<evidence type="ECO:0000313" key="16">
    <source>
        <dbReference type="EMBL" id="KAH9831501.1"/>
    </source>
</evidence>
<dbReference type="GO" id="GO:0045490">
    <property type="term" value="P:pectin catabolic process"/>
    <property type="evidence" value="ECO:0007669"/>
    <property type="project" value="UniProtKB-ARBA"/>
</dbReference>
<keyword evidence="5 15" id="KW-0732">Signal</keyword>
<feature type="active site" evidence="12">
    <location>
        <position position="305"/>
    </location>
</feature>
<evidence type="ECO:0000256" key="3">
    <source>
        <dbReference type="ARBA" id="ARBA00012736"/>
    </source>
</evidence>
<comment type="catalytic activity">
    <reaction evidence="11">
        <text>(1,4-alpha-D-galacturonosyl)n+m + H2O = (1,4-alpha-D-galacturonosyl)n + (1,4-alpha-D-galacturonosyl)m.</text>
        <dbReference type="EC" id="3.2.1.15"/>
    </reaction>
</comment>
<dbReference type="GO" id="GO:0005576">
    <property type="term" value="C:extracellular region"/>
    <property type="evidence" value="ECO:0007669"/>
    <property type="project" value="UniProtKB-SubCell"/>
</dbReference>
<dbReference type="OrthoDB" id="1546079at2759"/>
<evidence type="ECO:0000256" key="4">
    <source>
        <dbReference type="ARBA" id="ARBA00022525"/>
    </source>
</evidence>
<evidence type="ECO:0000256" key="11">
    <source>
        <dbReference type="ARBA" id="ARBA00034074"/>
    </source>
</evidence>
<dbReference type="InterPro" id="IPR011050">
    <property type="entry name" value="Pectin_lyase_fold/virulence"/>
</dbReference>
<evidence type="ECO:0000256" key="8">
    <source>
        <dbReference type="ARBA" id="ARBA00023157"/>
    </source>
</evidence>
<proteinExistence type="inferred from homology"/>
<keyword evidence="17" id="KW-1185">Reference proteome</keyword>
<dbReference type="SMART" id="SM00710">
    <property type="entry name" value="PbH1"/>
    <property type="match status" value="6"/>
</dbReference>
<feature type="region of interest" description="Disordered" evidence="14">
    <location>
        <begin position="29"/>
        <end position="92"/>
    </location>
</feature>
<evidence type="ECO:0000256" key="15">
    <source>
        <dbReference type="SAM" id="SignalP"/>
    </source>
</evidence>
<dbReference type="InterPro" id="IPR000743">
    <property type="entry name" value="Glyco_hydro_28"/>
</dbReference>
<comment type="caution">
    <text evidence="16">The sequence shown here is derived from an EMBL/GenBank/DDBJ whole genome shotgun (WGS) entry which is preliminary data.</text>
</comment>
<keyword evidence="7 13" id="KW-0378">Hydrolase</keyword>
<reference evidence="16 17" key="2">
    <citation type="journal article" date="2021" name="Curr. Genet.">
        <title>Genetic response to nitrogen starvation in the aggressive Eucalyptus foliar pathogen Teratosphaeria destructans.</title>
        <authorList>
            <person name="Havenga M."/>
            <person name="Wingfield B.D."/>
            <person name="Wingfield M.J."/>
            <person name="Dreyer L.L."/>
            <person name="Roets F."/>
            <person name="Aylward J."/>
        </authorList>
    </citation>
    <scope>NUCLEOTIDE SEQUENCE [LARGE SCALE GENOMIC DNA]</scope>
    <source>
        <strain evidence="16">CMW44962</strain>
    </source>
</reference>
<organism evidence="16 17">
    <name type="scientific">Teratosphaeria destructans</name>
    <dbReference type="NCBI Taxonomy" id="418781"/>
    <lineage>
        <taxon>Eukaryota</taxon>
        <taxon>Fungi</taxon>
        <taxon>Dikarya</taxon>
        <taxon>Ascomycota</taxon>
        <taxon>Pezizomycotina</taxon>
        <taxon>Dothideomycetes</taxon>
        <taxon>Dothideomycetidae</taxon>
        <taxon>Mycosphaerellales</taxon>
        <taxon>Teratosphaeriaceae</taxon>
        <taxon>Teratosphaeria</taxon>
    </lineage>
</organism>
<evidence type="ECO:0000256" key="1">
    <source>
        <dbReference type="ARBA" id="ARBA00004613"/>
    </source>
</evidence>
<dbReference type="GO" id="GO:0071555">
    <property type="term" value="P:cell wall organization"/>
    <property type="evidence" value="ECO:0007669"/>
    <property type="project" value="UniProtKB-KW"/>
</dbReference>
<evidence type="ECO:0000256" key="2">
    <source>
        <dbReference type="ARBA" id="ARBA00008834"/>
    </source>
</evidence>
<dbReference type="PROSITE" id="PS00502">
    <property type="entry name" value="POLYGALACTURONASE"/>
    <property type="match status" value="1"/>
</dbReference>
<keyword evidence="4" id="KW-0964">Secreted</keyword>
<dbReference type="AlphaFoldDB" id="A0A9W7SV17"/>